<dbReference type="EMBL" id="JAXAVU010000001">
    <property type="protein sequence ID" value="MDX8141308.1"/>
    <property type="molecule type" value="Genomic_DNA"/>
</dbReference>
<dbReference type="Pfam" id="PF20062">
    <property type="entry name" value="DUF6461"/>
    <property type="match status" value="1"/>
</dbReference>
<reference evidence="1 2" key="1">
    <citation type="submission" date="2023-11" db="EMBL/GenBank/DDBJ databases">
        <title>Lentzea sokolovensis, sp. nov., Lentzea kristufkii, sp. nov., and Lentzea miocenensis, sp. nov., rare actinobacteria from Sokolov Coal Basin, Miocene lacustrine sediment, Czech Republic.</title>
        <authorList>
            <person name="Lara A."/>
            <person name="Kotroba L."/>
            <person name="Nouioui I."/>
            <person name="Neumann-Schaal M."/>
            <person name="Mast Y."/>
            <person name="Chronakova A."/>
        </authorList>
    </citation>
    <scope>NUCLEOTIDE SEQUENCE [LARGE SCALE GENOMIC DNA]</scope>
    <source>
        <strain evidence="1 2">BCCO 10_0061</strain>
    </source>
</reference>
<gene>
    <name evidence="1" type="ORF">SK854_04235</name>
</gene>
<comment type="caution">
    <text evidence="1">The sequence shown here is derived from an EMBL/GenBank/DDBJ whole genome shotgun (WGS) entry which is preliminary data.</text>
</comment>
<organism evidence="1 2">
    <name type="scientific">Lentzea sokolovensis</name>
    <dbReference type="NCBI Taxonomy" id="3095429"/>
    <lineage>
        <taxon>Bacteria</taxon>
        <taxon>Bacillati</taxon>
        <taxon>Actinomycetota</taxon>
        <taxon>Actinomycetes</taxon>
        <taxon>Pseudonocardiales</taxon>
        <taxon>Pseudonocardiaceae</taxon>
        <taxon>Lentzea</taxon>
    </lineage>
</organism>
<dbReference type="Proteomes" id="UP001285352">
    <property type="component" value="Unassembled WGS sequence"/>
</dbReference>
<protein>
    <submittedName>
        <fullName evidence="1">DUF6461 domain-containing protein</fullName>
    </submittedName>
</protein>
<proteinExistence type="predicted"/>
<keyword evidence="2" id="KW-1185">Reference proteome</keyword>
<dbReference type="RefSeq" id="WP_319973608.1">
    <property type="nucleotide sequence ID" value="NZ_JAXAVU010000001.1"/>
</dbReference>
<dbReference type="InterPro" id="IPR045592">
    <property type="entry name" value="DUF6461"/>
</dbReference>
<evidence type="ECO:0000313" key="1">
    <source>
        <dbReference type="EMBL" id="MDX8141308.1"/>
    </source>
</evidence>
<accession>A0ABU4UP86</accession>
<name>A0ABU4UP86_9PSEU</name>
<sequence length="307" mass="33757">MRQHDLSWADAGHGHPAFLSEMFALAFVRDLTPLDALRRVGGLEDTLAHRTPTEIEQMHNFDEGYPEVVSALVLGEWTVLVQPNGYWLEHLVDALSRGTEAVALLRHDYASPSFTHAVDGKVTTSFDLNWPEDRGGTDPDRLLPLIREAAFDPDPVDDEDESRLGPCEDVVARALRLTGLITGVLPTHEQITAPLPSVHFDHWFSRTRPSGVEDALARATGLVAELNVGGTPGLAAALAAAERGQPVVVTPDSDLGRHVREWSTLARRASWSLNLERSRMSDEERSRGFRFGHLTQALAAVFRADLA</sequence>
<evidence type="ECO:0000313" key="2">
    <source>
        <dbReference type="Proteomes" id="UP001285352"/>
    </source>
</evidence>